<feature type="signal peptide" evidence="1">
    <location>
        <begin position="1"/>
        <end position="30"/>
    </location>
</feature>
<accession>A0A1I3ZKG8</accession>
<comment type="caution">
    <text evidence="2">The sequence shown here is derived from an EMBL/GenBank/DDBJ whole genome shotgun (WGS) entry which is preliminary data.</text>
</comment>
<sequence>MKNKLLHSFAQKLKNLRNVAVLALVGLSLAACQTTITTKDIEEAQVKVSNVTVTGDWKYQGLHNVLGKDYDKDIIVKATKKALKAKLKDLHGPTRVNVEVTVRSFFVSNMGYDVLFGTGASSMAGTVTVIDARTGKIIIKDEWVGTAVANPEVFAEQVMAKILRSTKKP</sequence>
<evidence type="ECO:0000313" key="3">
    <source>
        <dbReference type="Proteomes" id="UP000199598"/>
    </source>
</evidence>
<reference evidence="2 3" key="1">
    <citation type="submission" date="2016-10" db="EMBL/GenBank/DDBJ databases">
        <authorList>
            <person name="Varghese N."/>
            <person name="Submissions S."/>
        </authorList>
    </citation>
    <scope>NUCLEOTIDE SEQUENCE [LARGE SCALE GENOMIC DNA]</scope>
    <source>
        <strain evidence="2 3">DSM 16392</strain>
    </source>
</reference>
<gene>
    <name evidence="2" type="ORF">SAMN04488518_105133</name>
</gene>
<keyword evidence="3" id="KW-1185">Reference proteome</keyword>
<evidence type="ECO:0000313" key="2">
    <source>
        <dbReference type="EMBL" id="SFK44573.1"/>
    </source>
</evidence>
<name>A0A1I3ZKG8_9HYPH</name>
<dbReference type="RefSeq" id="WP_093519381.1">
    <property type="nucleotide sequence ID" value="NZ_FOSK01000005.1"/>
</dbReference>
<protein>
    <recommendedName>
        <fullName evidence="4">DUF4410 domain-containing protein</fullName>
    </recommendedName>
</protein>
<proteinExistence type="predicted"/>
<dbReference type="Proteomes" id="UP000199598">
    <property type="component" value="Unassembled WGS sequence"/>
</dbReference>
<feature type="chain" id="PRO_5045074112" description="DUF4410 domain-containing protein" evidence="1">
    <location>
        <begin position="31"/>
        <end position="169"/>
    </location>
</feature>
<evidence type="ECO:0000256" key="1">
    <source>
        <dbReference type="SAM" id="SignalP"/>
    </source>
</evidence>
<dbReference type="EMBL" id="FOSK01000005">
    <property type="protein sequence ID" value="SFK44573.1"/>
    <property type="molecule type" value="Genomic_DNA"/>
</dbReference>
<evidence type="ECO:0008006" key="4">
    <source>
        <dbReference type="Google" id="ProtNLM"/>
    </source>
</evidence>
<dbReference type="PROSITE" id="PS51257">
    <property type="entry name" value="PROKAR_LIPOPROTEIN"/>
    <property type="match status" value="1"/>
</dbReference>
<keyword evidence="1" id="KW-0732">Signal</keyword>
<organism evidence="2 3">
    <name type="scientific">Pseudovibrio ascidiaceicola</name>
    <dbReference type="NCBI Taxonomy" id="285279"/>
    <lineage>
        <taxon>Bacteria</taxon>
        <taxon>Pseudomonadati</taxon>
        <taxon>Pseudomonadota</taxon>
        <taxon>Alphaproteobacteria</taxon>
        <taxon>Hyphomicrobiales</taxon>
        <taxon>Stappiaceae</taxon>
        <taxon>Pseudovibrio</taxon>
    </lineage>
</organism>